<keyword evidence="4" id="KW-1185">Reference proteome</keyword>
<sequence length="562" mass="61261">MKGVALIIAAILATTDGVLGQIACGVDVVFAVDTSCIFTKKEKSVVKDFLFELVTSLDEINPIGRDKALIQIAALTYNTIAVSRFNLSDSTDKASTLGLIELLNMNRNTAEGCKRKTNLALELAKKAFQKTNGGRRKAKRVLILITNGLTQPSKLMKNALANGIKNTDANIETYLIGIYDEKVDPNEADAEWAVLASDPDDHHVMSVNGTDMLKELVDNIAKRVMSVTCNDEIPADDPWLGTTSTASTTTSTTTSTTSTTTSTTSSTTSTTSTTPEPTTILTTPVTTTTVAANTQICQETKECKKLLGPNYNCTNFICVRGDPHIQQLVKGTDDPICYDLFGEPGQIYEFLTEKSTGTSVTGVFIEGSDTIKSGDLAKYIGEIVIDTNTVTIHATMVDILLHAKRGTGKRSNDIKLFFEPLEIEQDARFIHNWERDTINFSNEEQTGVKVNIYKTSMSVHIDNVATIYISRHPKHLDFVIGELNKLADMKNKPGGIMGIVSSDGEFVPSAVAYKGTVHVGGEFSVTVQWDHDKKCWSVPRSARGFDQLLKQFARSCLINSSI</sequence>
<dbReference type="InterPro" id="IPR050525">
    <property type="entry name" value="ECM_Assembly_Org"/>
</dbReference>
<name>A0A8J1XIY1_OWEFU</name>
<reference evidence="3" key="1">
    <citation type="submission" date="2022-03" db="EMBL/GenBank/DDBJ databases">
        <authorList>
            <person name="Martin C."/>
        </authorList>
    </citation>
    <scope>NUCLEOTIDE SEQUENCE</scope>
</reference>
<feature type="signal peptide" evidence="2">
    <location>
        <begin position="1"/>
        <end position="20"/>
    </location>
</feature>
<accession>A0A8J1XIY1</accession>
<organism evidence="3 4">
    <name type="scientific">Owenia fusiformis</name>
    <name type="common">Polychaete worm</name>
    <dbReference type="NCBI Taxonomy" id="6347"/>
    <lineage>
        <taxon>Eukaryota</taxon>
        <taxon>Metazoa</taxon>
        <taxon>Spiralia</taxon>
        <taxon>Lophotrochozoa</taxon>
        <taxon>Annelida</taxon>
        <taxon>Polychaeta</taxon>
        <taxon>Sedentaria</taxon>
        <taxon>Canalipalpata</taxon>
        <taxon>Sabellida</taxon>
        <taxon>Oweniida</taxon>
        <taxon>Oweniidae</taxon>
        <taxon>Owenia</taxon>
    </lineage>
</organism>
<dbReference type="PROSITE" id="PS50234">
    <property type="entry name" value="VWFA"/>
    <property type="match status" value="1"/>
</dbReference>
<dbReference type="InterPro" id="IPR036465">
    <property type="entry name" value="vWFA_dom_sf"/>
</dbReference>
<dbReference type="AlphaFoldDB" id="A0A8J1XIY1"/>
<dbReference type="PANTHER" id="PTHR24020:SF20">
    <property type="entry name" value="PH DOMAIN-CONTAINING PROTEIN"/>
    <property type="match status" value="1"/>
</dbReference>
<feature type="chain" id="PRO_5043781219" evidence="2">
    <location>
        <begin position="21"/>
        <end position="562"/>
    </location>
</feature>
<dbReference type="Pfam" id="PF00092">
    <property type="entry name" value="VWA"/>
    <property type="match status" value="1"/>
</dbReference>
<dbReference type="CDD" id="cd01450">
    <property type="entry name" value="vWFA_subfamily_ECM"/>
    <property type="match status" value="1"/>
</dbReference>
<dbReference type="Gene3D" id="3.40.50.410">
    <property type="entry name" value="von Willebrand factor, type A domain"/>
    <property type="match status" value="1"/>
</dbReference>
<evidence type="ECO:0000313" key="4">
    <source>
        <dbReference type="Proteomes" id="UP000749559"/>
    </source>
</evidence>
<dbReference type="SUPFAM" id="SSF53300">
    <property type="entry name" value="vWA-like"/>
    <property type="match status" value="1"/>
</dbReference>
<feature type="compositionally biased region" description="Low complexity" evidence="1">
    <location>
        <begin position="242"/>
        <end position="280"/>
    </location>
</feature>
<comment type="caution">
    <text evidence="3">The sequence shown here is derived from an EMBL/GenBank/DDBJ whole genome shotgun (WGS) entry which is preliminary data.</text>
</comment>
<dbReference type="InterPro" id="IPR002035">
    <property type="entry name" value="VWF_A"/>
</dbReference>
<dbReference type="PANTHER" id="PTHR24020">
    <property type="entry name" value="COLLAGEN ALPHA"/>
    <property type="match status" value="1"/>
</dbReference>
<evidence type="ECO:0000256" key="2">
    <source>
        <dbReference type="SAM" id="SignalP"/>
    </source>
</evidence>
<dbReference type="OrthoDB" id="5317514at2759"/>
<keyword evidence="2" id="KW-0732">Signal</keyword>
<gene>
    <name evidence="3" type="ORF">OFUS_LOCUS23650</name>
</gene>
<dbReference type="EMBL" id="CAIIXF020000011">
    <property type="protein sequence ID" value="CAH1799668.1"/>
    <property type="molecule type" value="Genomic_DNA"/>
</dbReference>
<dbReference type="Proteomes" id="UP000749559">
    <property type="component" value="Unassembled WGS sequence"/>
</dbReference>
<protein>
    <submittedName>
        <fullName evidence="3">Uncharacterized protein</fullName>
    </submittedName>
</protein>
<proteinExistence type="predicted"/>
<feature type="region of interest" description="Disordered" evidence="1">
    <location>
        <begin position="236"/>
        <end position="280"/>
    </location>
</feature>
<evidence type="ECO:0000256" key="1">
    <source>
        <dbReference type="SAM" id="MobiDB-lite"/>
    </source>
</evidence>
<evidence type="ECO:0000313" key="3">
    <source>
        <dbReference type="EMBL" id="CAH1799668.1"/>
    </source>
</evidence>
<dbReference type="SMART" id="SM00327">
    <property type="entry name" value="VWA"/>
    <property type="match status" value="1"/>
</dbReference>